<evidence type="ECO:0000313" key="10">
    <source>
        <dbReference type="EMBL" id="GAA1561600.1"/>
    </source>
</evidence>
<dbReference type="InterPro" id="IPR003856">
    <property type="entry name" value="LPS_length_determ_N"/>
</dbReference>
<evidence type="ECO:0000256" key="2">
    <source>
        <dbReference type="ARBA" id="ARBA00006683"/>
    </source>
</evidence>
<gene>
    <name evidence="10" type="ORF">GCM10009789_13560</name>
</gene>
<sequence>MSTQELDVKKSWRAIRRQRRVVAAVAVLGLLGGIGYALVEPPLHTATSLVVLPPPPATDAEKEAGTQSIETQVFIAGSEPVLKSAGQNLAPPLVTDVVRDRVKVVAVTQDVIKIDARGSSAQQAMRLANAVAEVYLVFVTTDQKLPGDLGKKTGARMLEEATTARGGNLAIHLGIFGLLGALLGAVAGSIGVLAAARGDRRLRLRDEISDAVGLPVLASVSSYRADNLTDWANLLEHYAPTAVEAWSLRKTLHHLGLDVKGGPPVSLSVISFAGDDRARPLGPQLAAFASSIGLSTAIVVDNHQEPPGKVAVSIHIVVVDRDAPDVAGAEPTTRTIVALSAGTVTAEELARLAVAAAADDRGIDGLVVMDPDPTDRTIGRVSQSTRRTGSRLPTLLTGTAKRTR</sequence>
<feature type="region of interest" description="Disordered" evidence="7">
    <location>
        <begin position="367"/>
        <end position="404"/>
    </location>
</feature>
<keyword evidence="11" id="KW-1185">Reference proteome</keyword>
<evidence type="ECO:0000256" key="5">
    <source>
        <dbReference type="ARBA" id="ARBA00022989"/>
    </source>
</evidence>
<dbReference type="RefSeq" id="WP_344210931.1">
    <property type="nucleotide sequence ID" value="NZ_BAAAOS010000010.1"/>
</dbReference>
<organism evidence="10 11">
    <name type="scientific">Kribbella sancticallisti</name>
    <dbReference type="NCBI Taxonomy" id="460087"/>
    <lineage>
        <taxon>Bacteria</taxon>
        <taxon>Bacillati</taxon>
        <taxon>Actinomycetota</taxon>
        <taxon>Actinomycetes</taxon>
        <taxon>Propionibacteriales</taxon>
        <taxon>Kribbellaceae</taxon>
        <taxon>Kribbella</taxon>
    </lineage>
</organism>
<evidence type="ECO:0000256" key="4">
    <source>
        <dbReference type="ARBA" id="ARBA00022692"/>
    </source>
</evidence>
<name>A0ABN2CQ65_9ACTN</name>
<feature type="transmembrane region" description="Helical" evidence="8">
    <location>
        <begin position="21"/>
        <end position="39"/>
    </location>
</feature>
<evidence type="ECO:0000256" key="1">
    <source>
        <dbReference type="ARBA" id="ARBA00004651"/>
    </source>
</evidence>
<evidence type="ECO:0000256" key="8">
    <source>
        <dbReference type="SAM" id="Phobius"/>
    </source>
</evidence>
<comment type="caution">
    <text evidence="10">The sequence shown here is derived from an EMBL/GenBank/DDBJ whole genome shotgun (WGS) entry which is preliminary data.</text>
</comment>
<feature type="transmembrane region" description="Helical" evidence="8">
    <location>
        <begin position="169"/>
        <end position="196"/>
    </location>
</feature>
<feature type="domain" description="Polysaccharide chain length determinant N-terminal" evidence="9">
    <location>
        <begin position="5"/>
        <end position="73"/>
    </location>
</feature>
<dbReference type="PANTHER" id="PTHR32309:SF31">
    <property type="entry name" value="CAPSULAR EXOPOLYSACCHARIDE FAMILY"/>
    <property type="match status" value="1"/>
</dbReference>
<evidence type="ECO:0000313" key="11">
    <source>
        <dbReference type="Proteomes" id="UP001500393"/>
    </source>
</evidence>
<keyword evidence="3" id="KW-1003">Cell membrane</keyword>
<evidence type="ECO:0000259" key="9">
    <source>
        <dbReference type="Pfam" id="PF02706"/>
    </source>
</evidence>
<dbReference type="EMBL" id="BAAAOS010000010">
    <property type="protein sequence ID" value="GAA1561600.1"/>
    <property type="molecule type" value="Genomic_DNA"/>
</dbReference>
<reference evidence="10 11" key="1">
    <citation type="journal article" date="2019" name="Int. J. Syst. Evol. Microbiol.">
        <title>The Global Catalogue of Microorganisms (GCM) 10K type strain sequencing project: providing services to taxonomists for standard genome sequencing and annotation.</title>
        <authorList>
            <consortium name="The Broad Institute Genomics Platform"/>
            <consortium name="The Broad Institute Genome Sequencing Center for Infectious Disease"/>
            <person name="Wu L."/>
            <person name="Ma J."/>
        </authorList>
    </citation>
    <scope>NUCLEOTIDE SEQUENCE [LARGE SCALE GENOMIC DNA]</scope>
    <source>
        <strain evidence="10 11">JCM 14969</strain>
    </source>
</reference>
<dbReference type="Pfam" id="PF02706">
    <property type="entry name" value="Wzz"/>
    <property type="match status" value="1"/>
</dbReference>
<evidence type="ECO:0000256" key="3">
    <source>
        <dbReference type="ARBA" id="ARBA00022475"/>
    </source>
</evidence>
<accession>A0ABN2CQ65</accession>
<protein>
    <recommendedName>
        <fullName evidence="9">Polysaccharide chain length determinant N-terminal domain-containing protein</fullName>
    </recommendedName>
</protein>
<dbReference type="PANTHER" id="PTHR32309">
    <property type="entry name" value="TYROSINE-PROTEIN KINASE"/>
    <property type="match status" value="1"/>
</dbReference>
<keyword evidence="5 8" id="KW-1133">Transmembrane helix</keyword>
<evidence type="ECO:0000256" key="6">
    <source>
        <dbReference type="ARBA" id="ARBA00023136"/>
    </source>
</evidence>
<evidence type="ECO:0000256" key="7">
    <source>
        <dbReference type="SAM" id="MobiDB-lite"/>
    </source>
</evidence>
<keyword evidence="4 8" id="KW-0812">Transmembrane</keyword>
<comment type="similarity">
    <text evidence="2">Belongs to the CpsC/CapA family.</text>
</comment>
<dbReference type="InterPro" id="IPR050445">
    <property type="entry name" value="Bact_polysacc_biosynth/exp"/>
</dbReference>
<proteinExistence type="inferred from homology"/>
<dbReference type="Proteomes" id="UP001500393">
    <property type="component" value="Unassembled WGS sequence"/>
</dbReference>
<keyword evidence="6 8" id="KW-0472">Membrane</keyword>
<comment type="subcellular location">
    <subcellularLocation>
        <location evidence="1">Cell membrane</location>
        <topology evidence="1">Multi-pass membrane protein</topology>
    </subcellularLocation>
</comment>